<name>A0A9D1AHN0_9FIRM</name>
<evidence type="ECO:0000256" key="8">
    <source>
        <dbReference type="ARBA" id="ARBA00049047"/>
    </source>
</evidence>
<feature type="active site" description="Proton acceptor" evidence="9">
    <location>
        <position position="50"/>
    </location>
</feature>
<evidence type="ECO:0000313" key="12">
    <source>
        <dbReference type="Proteomes" id="UP000886749"/>
    </source>
</evidence>
<dbReference type="FunFam" id="3.20.20.70:FF:000037">
    <property type="entry name" value="Tryptophan synthase alpha chain"/>
    <property type="match status" value="1"/>
</dbReference>
<dbReference type="GO" id="GO:0005829">
    <property type="term" value="C:cytosol"/>
    <property type="evidence" value="ECO:0007669"/>
    <property type="project" value="TreeGrafter"/>
</dbReference>
<evidence type="ECO:0000256" key="10">
    <source>
        <dbReference type="RuleBase" id="RU003662"/>
    </source>
</evidence>
<evidence type="ECO:0000256" key="7">
    <source>
        <dbReference type="ARBA" id="ARBA00023239"/>
    </source>
</evidence>
<keyword evidence="6 9" id="KW-0057">Aromatic amino acid biosynthesis</keyword>
<dbReference type="GO" id="GO:0004834">
    <property type="term" value="F:tryptophan synthase activity"/>
    <property type="evidence" value="ECO:0007669"/>
    <property type="project" value="UniProtKB-UniRule"/>
</dbReference>
<sequence length="265" mass="29009">MKNRIDLRFEECAAQGRKALITFVTAGDPDLDTTEQLVLAMEQNGADIIELGVPFSDPIAEGPVIQRASQRALANHTRLEEVFALVKRLRQKTEIPLCLMMYVNTLYVHGIANFFAQCREAGVDGVILPDVPLEEHAPFDQAARAEGVHPIYLVAPTSHERIRRIAQNASGFLYCVSSLGVTGKRSEYATDFDSFFGEIKAACTVPYAIGFGISGPEQVRQMGRYAHGVIVGSAVVELVEQYGKDAPKPVGEFVARLAQAARETE</sequence>
<comment type="pathway">
    <text evidence="2 9">Amino-acid biosynthesis; L-tryptophan biosynthesis; L-tryptophan from chorismate: step 5/5.</text>
</comment>
<dbReference type="PANTHER" id="PTHR43406:SF1">
    <property type="entry name" value="TRYPTOPHAN SYNTHASE ALPHA CHAIN, CHLOROPLASTIC"/>
    <property type="match status" value="1"/>
</dbReference>
<evidence type="ECO:0000313" key="11">
    <source>
        <dbReference type="EMBL" id="HIR40240.1"/>
    </source>
</evidence>
<evidence type="ECO:0000256" key="1">
    <source>
        <dbReference type="ARBA" id="ARBA00003365"/>
    </source>
</evidence>
<accession>A0A9D1AHN0</accession>
<dbReference type="InterPro" id="IPR011060">
    <property type="entry name" value="RibuloseP-bd_barrel"/>
</dbReference>
<organism evidence="11 12">
    <name type="scientific">Candidatus Egerieicola pullicola</name>
    <dbReference type="NCBI Taxonomy" id="2840775"/>
    <lineage>
        <taxon>Bacteria</taxon>
        <taxon>Bacillati</taxon>
        <taxon>Bacillota</taxon>
        <taxon>Clostridia</taxon>
        <taxon>Eubacteriales</taxon>
        <taxon>Oscillospiraceae</taxon>
        <taxon>Oscillospiraceae incertae sedis</taxon>
        <taxon>Candidatus Egerieicola</taxon>
    </lineage>
</organism>
<reference evidence="11" key="1">
    <citation type="submission" date="2020-10" db="EMBL/GenBank/DDBJ databases">
        <authorList>
            <person name="Gilroy R."/>
        </authorList>
    </citation>
    <scope>NUCLEOTIDE SEQUENCE</scope>
    <source>
        <strain evidence="11">CHK184-25365</strain>
    </source>
</reference>
<comment type="subunit">
    <text evidence="3 9">Tetramer of two alpha and two beta chains.</text>
</comment>
<dbReference type="EMBL" id="DVGY01000005">
    <property type="protein sequence ID" value="HIR40240.1"/>
    <property type="molecule type" value="Genomic_DNA"/>
</dbReference>
<comment type="similarity">
    <text evidence="9 10">Belongs to the TrpA family.</text>
</comment>
<evidence type="ECO:0000256" key="6">
    <source>
        <dbReference type="ARBA" id="ARBA00023141"/>
    </source>
</evidence>
<keyword evidence="5 9" id="KW-0822">Tryptophan biosynthesis</keyword>
<reference evidence="11" key="2">
    <citation type="journal article" date="2021" name="PeerJ">
        <title>Extensive microbial diversity within the chicken gut microbiome revealed by metagenomics and culture.</title>
        <authorList>
            <person name="Gilroy R."/>
            <person name="Ravi A."/>
            <person name="Getino M."/>
            <person name="Pursley I."/>
            <person name="Horton D.L."/>
            <person name="Alikhan N.F."/>
            <person name="Baker D."/>
            <person name="Gharbi K."/>
            <person name="Hall N."/>
            <person name="Watson M."/>
            <person name="Adriaenssens E.M."/>
            <person name="Foster-Nyarko E."/>
            <person name="Jarju S."/>
            <person name="Secka A."/>
            <person name="Antonio M."/>
            <person name="Oren A."/>
            <person name="Chaudhuri R.R."/>
            <person name="La Ragione R."/>
            <person name="Hildebrand F."/>
            <person name="Pallen M.J."/>
        </authorList>
    </citation>
    <scope>NUCLEOTIDE SEQUENCE</scope>
    <source>
        <strain evidence="11">CHK184-25365</strain>
    </source>
</reference>
<evidence type="ECO:0000256" key="9">
    <source>
        <dbReference type="HAMAP-Rule" id="MF_00131"/>
    </source>
</evidence>
<dbReference type="PANTHER" id="PTHR43406">
    <property type="entry name" value="TRYPTOPHAN SYNTHASE, ALPHA CHAIN"/>
    <property type="match status" value="1"/>
</dbReference>
<dbReference type="PROSITE" id="PS00167">
    <property type="entry name" value="TRP_SYNTHASE_ALPHA"/>
    <property type="match status" value="1"/>
</dbReference>
<keyword evidence="4 9" id="KW-0028">Amino-acid biosynthesis</keyword>
<proteinExistence type="inferred from homology"/>
<evidence type="ECO:0000256" key="4">
    <source>
        <dbReference type="ARBA" id="ARBA00022605"/>
    </source>
</evidence>
<evidence type="ECO:0000256" key="3">
    <source>
        <dbReference type="ARBA" id="ARBA00011270"/>
    </source>
</evidence>
<dbReference type="InterPro" id="IPR018204">
    <property type="entry name" value="Trp_synthase_alpha_AS"/>
</dbReference>
<dbReference type="Gene3D" id="3.20.20.70">
    <property type="entry name" value="Aldolase class I"/>
    <property type="match status" value="1"/>
</dbReference>
<comment type="function">
    <text evidence="1 9">The alpha subunit is responsible for the aldol cleavage of indoleglycerol phosphate to indole and glyceraldehyde 3-phosphate.</text>
</comment>
<evidence type="ECO:0000256" key="5">
    <source>
        <dbReference type="ARBA" id="ARBA00022822"/>
    </source>
</evidence>
<evidence type="ECO:0000256" key="2">
    <source>
        <dbReference type="ARBA" id="ARBA00004733"/>
    </source>
</evidence>
<keyword evidence="7 9" id="KW-0456">Lyase</keyword>
<dbReference type="Proteomes" id="UP000886749">
    <property type="component" value="Unassembled WGS sequence"/>
</dbReference>
<protein>
    <recommendedName>
        <fullName evidence="9">Tryptophan synthase alpha chain</fullName>
        <ecNumber evidence="9">4.2.1.20</ecNumber>
    </recommendedName>
</protein>
<feature type="active site" description="Proton acceptor" evidence="9">
    <location>
        <position position="61"/>
    </location>
</feature>
<gene>
    <name evidence="9" type="primary">trpA</name>
    <name evidence="11" type="ORF">IAB36_00210</name>
</gene>
<comment type="catalytic activity">
    <reaction evidence="8 9">
        <text>(1S,2R)-1-C-(indol-3-yl)glycerol 3-phosphate + L-serine = D-glyceraldehyde 3-phosphate + L-tryptophan + H2O</text>
        <dbReference type="Rhea" id="RHEA:10532"/>
        <dbReference type="ChEBI" id="CHEBI:15377"/>
        <dbReference type="ChEBI" id="CHEBI:33384"/>
        <dbReference type="ChEBI" id="CHEBI:57912"/>
        <dbReference type="ChEBI" id="CHEBI:58866"/>
        <dbReference type="ChEBI" id="CHEBI:59776"/>
        <dbReference type="EC" id="4.2.1.20"/>
    </reaction>
</comment>
<dbReference type="InterPro" id="IPR013785">
    <property type="entry name" value="Aldolase_TIM"/>
</dbReference>
<dbReference type="InterPro" id="IPR002028">
    <property type="entry name" value="Trp_synthase_suA"/>
</dbReference>
<comment type="caution">
    <text evidence="11">The sequence shown here is derived from an EMBL/GenBank/DDBJ whole genome shotgun (WGS) entry which is preliminary data.</text>
</comment>
<dbReference type="HAMAP" id="MF_00131">
    <property type="entry name" value="Trp_synth_alpha"/>
    <property type="match status" value="1"/>
</dbReference>
<dbReference type="NCBIfam" id="TIGR00262">
    <property type="entry name" value="trpA"/>
    <property type="match status" value="1"/>
</dbReference>
<dbReference type="AlphaFoldDB" id="A0A9D1AHN0"/>
<dbReference type="CDD" id="cd04724">
    <property type="entry name" value="Tryptophan_synthase_alpha"/>
    <property type="match status" value="1"/>
</dbReference>
<dbReference type="SUPFAM" id="SSF51366">
    <property type="entry name" value="Ribulose-phoshate binding barrel"/>
    <property type="match status" value="1"/>
</dbReference>
<dbReference type="EC" id="4.2.1.20" evidence="9"/>
<dbReference type="Pfam" id="PF00290">
    <property type="entry name" value="Trp_syntA"/>
    <property type="match status" value="1"/>
</dbReference>